<gene>
    <name evidence="2" type="ORF">AABD74_16000</name>
</gene>
<name>A0ABZ2UB21_9FLAO</name>
<keyword evidence="1" id="KW-0812">Transmembrane</keyword>
<reference evidence="2 3" key="1">
    <citation type="submission" date="2024-03" db="EMBL/GenBank/DDBJ databases">
        <title>Flavobacterium soyae.</title>
        <authorList>
            <person name="Zheng W."/>
        </authorList>
    </citation>
    <scope>NUCLEOTIDE SEQUENCE [LARGE SCALE GENOMIC DNA]</scope>
    <source>
        <strain evidence="2 3">55</strain>
    </source>
</reference>
<evidence type="ECO:0000313" key="2">
    <source>
        <dbReference type="EMBL" id="WYZ18663.1"/>
    </source>
</evidence>
<feature type="transmembrane region" description="Helical" evidence="1">
    <location>
        <begin position="31"/>
        <end position="50"/>
    </location>
</feature>
<sequence>MKKYLTPINIIFFLWGLILQAVSWFYPDYTRYYLCLSIIVSIPFAIASFIKQKKKDKIEGTKEFQASIYRMLIMAVVLGIMYFITYQNHI</sequence>
<dbReference type="RefSeq" id="WP_406843543.1">
    <property type="nucleotide sequence ID" value="NZ_CP150845.1"/>
</dbReference>
<keyword evidence="1" id="KW-0472">Membrane</keyword>
<keyword evidence="3" id="KW-1185">Reference proteome</keyword>
<feature type="transmembrane region" description="Helical" evidence="1">
    <location>
        <begin position="71"/>
        <end position="89"/>
    </location>
</feature>
<dbReference type="Proteomes" id="UP001623852">
    <property type="component" value="Chromosome"/>
</dbReference>
<organism evidence="2 3">
    <name type="scientific">Flavobacterium soyae</name>
    <dbReference type="NCBI Taxonomy" id="2903098"/>
    <lineage>
        <taxon>Bacteria</taxon>
        <taxon>Pseudomonadati</taxon>
        <taxon>Bacteroidota</taxon>
        <taxon>Flavobacteriia</taxon>
        <taxon>Flavobacteriales</taxon>
        <taxon>Flavobacteriaceae</taxon>
        <taxon>Flavobacterium</taxon>
    </lineage>
</organism>
<protein>
    <submittedName>
        <fullName evidence="2">Uncharacterized protein</fullName>
    </submittedName>
</protein>
<accession>A0ABZ2UB21</accession>
<evidence type="ECO:0000256" key="1">
    <source>
        <dbReference type="SAM" id="Phobius"/>
    </source>
</evidence>
<keyword evidence="1" id="KW-1133">Transmembrane helix</keyword>
<evidence type="ECO:0000313" key="3">
    <source>
        <dbReference type="Proteomes" id="UP001623852"/>
    </source>
</evidence>
<dbReference type="EMBL" id="CP150845">
    <property type="protein sequence ID" value="WYZ18663.1"/>
    <property type="molecule type" value="Genomic_DNA"/>
</dbReference>
<feature type="transmembrane region" description="Helical" evidence="1">
    <location>
        <begin position="7"/>
        <end position="25"/>
    </location>
</feature>
<proteinExistence type="predicted"/>